<protein>
    <submittedName>
        <fullName evidence="1">Uncharacterized protein</fullName>
    </submittedName>
</protein>
<organism evidence="1 2">
    <name type="scientific">Pistacia atlantica</name>
    <dbReference type="NCBI Taxonomy" id="434234"/>
    <lineage>
        <taxon>Eukaryota</taxon>
        <taxon>Viridiplantae</taxon>
        <taxon>Streptophyta</taxon>
        <taxon>Embryophyta</taxon>
        <taxon>Tracheophyta</taxon>
        <taxon>Spermatophyta</taxon>
        <taxon>Magnoliopsida</taxon>
        <taxon>eudicotyledons</taxon>
        <taxon>Gunneridae</taxon>
        <taxon>Pentapetalae</taxon>
        <taxon>rosids</taxon>
        <taxon>malvids</taxon>
        <taxon>Sapindales</taxon>
        <taxon>Anacardiaceae</taxon>
        <taxon>Pistacia</taxon>
    </lineage>
</organism>
<evidence type="ECO:0000313" key="1">
    <source>
        <dbReference type="EMBL" id="KAJ0080329.1"/>
    </source>
</evidence>
<reference evidence="2" key="1">
    <citation type="journal article" date="2023" name="G3 (Bethesda)">
        <title>Genome assembly and association tests identify interacting loci associated with vigor, precocity, and sex in interspecific pistachio rootstocks.</title>
        <authorList>
            <person name="Palmer W."/>
            <person name="Jacygrad E."/>
            <person name="Sagayaradj S."/>
            <person name="Cavanaugh K."/>
            <person name="Han R."/>
            <person name="Bertier L."/>
            <person name="Beede B."/>
            <person name="Kafkas S."/>
            <person name="Golino D."/>
            <person name="Preece J."/>
            <person name="Michelmore R."/>
        </authorList>
    </citation>
    <scope>NUCLEOTIDE SEQUENCE [LARGE SCALE GENOMIC DNA]</scope>
</reference>
<proteinExistence type="predicted"/>
<gene>
    <name evidence="1" type="ORF">Patl1_23995</name>
</gene>
<sequence>MIIAYRLNVRSYALQTTCTIGSIAFHLLVVYFDKFPDYTYEILSQFSFL</sequence>
<comment type="caution">
    <text evidence="1">The sequence shown here is derived from an EMBL/GenBank/DDBJ whole genome shotgun (WGS) entry which is preliminary data.</text>
</comment>
<keyword evidence="2" id="KW-1185">Reference proteome</keyword>
<accession>A0ACC0ZYK7</accession>
<name>A0ACC0ZYK7_9ROSI</name>
<dbReference type="Proteomes" id="UP001164250">
    <property type="component" value="Chromosome 13"/>
</dbReference>
<evidence type="ECO:0000313" key="2">
    <source>
        <dbReference type="Proteomes" id="UP001164250"/>
    </source>
</evidence>
<dbReference type="EMBL" id="CM047909">
    <property type="protein sequence ID" value="KAJ0080329.1"/>
    <property type="molecule type" value="Genomic_DNA"/>
</dbReference>